<proteinExistence type="predicted"/>
<sequence>MVKGSRPVRETNNDNSVAEIGDLRDMMQNLVTEMGNLAGKVSSLEKLDHAVMELRNQISAENRRVTVPLGQEGVSDGNDGLGVPRERERSPRTGNNSQSHQSNFNRWSRMEFLRF</sequence>
<comment type="caution">
    <text evidence="2">The sequence shown here is derived from an EMBL/GenBank/DDBJ whole genome shotgun (WGS) entry which is preliminary data.</text>
</comment>
<feature type="compositionally biased region" description="Polar residues" evidence="1">
    <location>
        <begin position="92"/>
        <end position="103"/>
    </location>
</feature>
<dbReference type="AlphaFoldDB" id="A0ABD2VK37"/>
<accession>A0ABD2VK37</accession>
<feature type="region of interest" description="Disordered" evidence="1">
    <location>
        <begin position="65"/>
        <end position="103"/>
    </location>
</feature>
<evidence type="ECO:0000313" key="2">
    <source>
        <dbReference type="EMBL" id="KAL3381129.1"/>
    </source>
</evidence>
<feature type="region of interest" description="Disordered" evidence="1">
    <location>
        <begin position="1"/>
        <end position="20"/>
    </location>
</feature>
<evidence type="ECO:0000313" key="3">
    <source>
        <dbReference type="Proteomes" id="UP001627284"/>
    </source>
</evidence>
<protein>
    <submittedName>
        <fullName evidence="2">Uncharacterized protein</fullName>
    </submittedName>
</protein>
<name>A0ABD2VK37_9SOLN</name>
<gene>
    <name evidence="2" type="ORF">AABB24_001309</name>
</gene>
<dbReference type="Proteomes" id="UP001627284">
    <property type="component" value="Unassembled WGS sequence"/>
</dbReference>
<organism evidence="2 3">
    <name type="scientific">Solanum stoloniferum</name>
    <dbReference type="NCBI Taxonomy" id="62892"/>
    <lineage>
        <taxon>Eukaryota</taxon>
        <taxon>Viridiplantae</taxon>
        <taxon>Streptophyta</taxon>
        <taxon>Embryophyta</taxon>
        <taxon>Tracheophyta</taxon>
        <taxon>Spermatophyta</taxon>
        <taxon>Magnoliopsida</taxon>
        <taxon>eudicotyledons</taxon>
        <taxon>Gunneridae</taxon>
        <taxon>Pentapetalae</taxon>
        <taxon>asterids</taxon>
        <taxon>lamiids</taxon>
        <taxon>Solanales</taxon>
        <taxon>Solanaceae</taxon>
        <taxon>Solanoideae</taxon>
        <taxon>Solaneae</taxon>
        <taxon>Solanum</taxon>
    </lineage>
</organism>
<evidence type="ECO:0000256" key="1">
    <source>
        <dbReference type="SAM" id="MobiDB-lite"/>
    </source>
</evidence>
<keyword evidence="3" id="KW-1185">Reference proteome</keyword>
<reference evidence="2 3" key="1">
    <citation type="submission" date="2024-05" db="EMBL/GenBank/DDBJ databases">
        <title>De novo assembly of an allotetraploid wild potato.</title>
        <authorList>
            <person name="Hosaka A.J."/>
        </authorList>
    </citation>
    <scope>NUCLEOTIDE SEQUENCE [LARGE SCALE GENOMIC DNA]</scope>
    <source>
        <tissue evidence="2">Young leaves</tissue>
    </source>
</reference>
<dbReference type="EMBL" id="JBJKTR010000001">
    <property type="protein sequence ID" value="KAL3381129.1"/>
    <property type="molecule type" value="Genomic_DNA"/>
</dbReference>